<name>A0A6G7VFT0_9GAMM</name>
<gene>
    <name evidence="2" type="ORF">GWK36_13820</name>
</gene>
<keyword evidence="3" id="KW-1185">Reference proteome</keyword>
<evidence type="ECO:0000313" key="2">
    <source>
        <dbReference type="EMBL" id="QIK38881.1"/>
    </source>
</evidence>
<organism evidence="2 3">
    <name type="scientific">Caldichromatium japonicum</name>
    <dbReference type="NCBI Taxonomy" id="2699430"/>
    <lineage>
        <taxon>Bacteria</taxon>
        <taxon>Pseudomonadati</taxon>
        <taxon>Pseudomonadota</taxon>
        <taxon>Gammaproteobacteria</taxon>
        <taxon>Chromatiales</taxon>
        <taxon>Chromatiaceae</taxon>
        <taxon>Caldichromatium</taxon>
    </lineage>
</organism>
<reference evidence="3" key="1">
    <citation type="submission" date="2020-01" db="EMBL/GenBank/DDBJ databases">
        <title>Caldichromatium gen. nov., sp. nov., a thermophilic purple sulfur bacterium member of the family Chromatiaceae isolated from Nakabusa hot spring, Japan.</title>
        <authorList>
            <person name="Saini M.K."/>
            <person name="Hanada S."/>
            <person name="Tank M."/>
        </authorList>
    </citation>
    <scope>NUCLEOTIDE SEQUENCE [LARGE SCALE GENOMIC DNA]</scope>
    <source>
        <strain evidence="3">No.7</strain>
    </source>
</reference>
<proteinExistence type="predicted"/>
<dbReference type="Pfam" id="PF05016">
    <property type="entry name" value="ParE_toxin"/>
    <property type="match status" value="1"/>
</dbReference>
<dbReference type="InterPro" id="IPR007712">
    <property type="entry name" value="RelE/ParE_toxin"/>
</dbReference>
<accession>A0A6G7VFT0</accession>
<dbReference type="Proteomes" id="UP000502699">
    <property type="component" value="Chromosome"/>
</dbReference>
<evidence type="ECO:0000313" key="3">
    <source>
        <dbReference type="Proteomes" id="UP000502699"/>
    </source>
</evidence>
<evidence type="ECO:0000256" key="1">
    <source>
        <dbReference type="ARBA" id="ARBA00022649"/>
    </source>
</evidence>
<dbReference type="RefSeq" id="WP_166271980.1">
    <property type="nucleotide sequence ID" value="NZ_CP048029.1"/>
</dbReference>
<dbReference type="InterPro" id="IPR035093">
    <property type="entry name" value="RelE/ParE_toxin_dom_sf"/>
</dbReference>
<dbReference type="EMBL" id="CP048029">
    <property type="protein sequence ID" value="QIK38881.1"/>
    <property type="molecule type" value="Genomic_DNA"/>
</dbReference>
<protein>
    <submittedName>
        <fullName evidence="2">Type II toxin-antitoxin system RelE/ParE family toxin</fullName>
    </submittedName>
</protein>
<dbReference type="AlphaFoldDB" id="A0A6G7VFT0"/>
<keyword evidence="1" id="KW-1277">Toxin-antitoxin system</keyword>
<dbReference type="Gene3D" id="3.30.2310.20">
    <property type="entry name" value="RelE-like"/>
    <property type="match status" value="1"/>
</dbReference>
<dbReference type="KEGG" id="cjap:GWK36_13820"/>
<sequence>MAGELIWSRTALDDLEALATFTGRGSWTQARRLVEQVLVAAERLLVRAESRWGQMEDGIRACRIQGWSLLYERQGQDIHLLAIVQAPLSSTPARSAP</sequence>